<comment type="caution">
    <text evidence="2">The sequence shown here is derived from an EMBL/GenBank/DDBJ whole genome shotgun (WGS) entry which is preliminary data.</text>
</comment>
<accession>A0A9P6E8P9</accession>
<evidence type="ECO:0000313" key="3">
    <source>
        <dbReference type="Proteomes" id="UP000807306"/>
    </source>
</evidence>
<dbReference type="EMBL" id="MU157923">
    <property type="protein sequence ID" value="KAF9523164.1"/>
    <property type="molecule type" value="Genomic_DNA"/>
</dbReference>
<proteinExistence type="predicted"/>
<dbReference type="Proteomes" id="UP000807306">
    <property type="component" value="Unassembled WGS sequence"/>
</dbReference>
<evidence type="ECO:0000313" key="1">
    <source>
        <dbReference type="EMBL" id="KAF9523164.1"/>
    </source>
</evidence>
<organism evidence="2 3">
    <name type="scientific">Crepidotus variabilis</name>
    <dbReference type="NCBI Taxonomy" id="179855"/>
    <lineage>
        <taxon>Eukaryota</taxon>
        <taxon>Fungi</taxon>
        <taxon>Dikarya</taxon>
        <taxon>Basidiomycota</taxon>
        <taxon>Agaricomycotina</taxon>
        <taxon>Agaricomycetes</taxon>
        <taxon>Agaricomycetidae</taxon>
        <taxon>Agaricales</taxon>
        <taxon>Agaricineae</taxon>
        <taxon>Crepidotaceae</taxon>
        <taxon>Crepidotus</taxon>
    </lineage>
</organism>
<protein>
    <submittedName>
        <fullName evidence="2">Uncharacterized protein</fullName>
    </submittedName>
</protein>
<dbReference type="EMBL" id="MU157898">
    <property type="protein sequence ID" value="KAF9524502.1"/>
    <property type="molecule type" value="Genomic_DNA"/>
</dbReference>
<reference evidence="2" key="1">
    <citation type="submission" date="2020-11" db="EMBL/GenBank/DDBJ databases">
        <authorList>
            <consortium name="DOE Joint Genome Institute"/>
            <person name="Ahrendt S."/>
            <person name="Riley R."/>
            <person name="Andreopoulos W."/>
            <person name="Labutti K."/>
            <person name="Pangilinan J."/>
            <person name="Ruiz-Duenas F.J."/>
            <person name="Barrasa J.M."/>
            <person name="Sanchez-Garcia M."/>
            <person name="Camarero S."/>
            <person name="Miyauchi S."/>
            <person name="Serrano A."/>
            <person name="Linde D."/>
            <person name="Babiker R."/>
            <person name="Drula E."/>
            <person name="Ayuso-Fernandez I."/>
            <person name="Pacheco R."/>
            <person name="Padilla G."/>
            <person name="Ferreira P."/>
            <person name="Barriuso J."/>
            <person name="Kellner H."/>
            <person name="Castanera R."/>
            <person name="Alfaro M."/>
            <person name="Ramirez L."/>
            <person name="Pisabarro A.G."/>
            <person name="Kuo A."/>
            <person name="Tritt A."/>
            <person name="Lipzen A."/>
            <person name="He G."/>
            <person name="Yan M."/>
            <person name="Ng V."/>
            <person name="Cullen D."/>
            <person name="Martin F."/>
            <person name="Rosso M.-N."/>
            <person name="Henrissat B."/>
            <person name="Hibbett D."/>
            <person name="Martinez A.T."/>
            <person name="Grigoriev I.V."/>
        </authorList>
    </citation>
    <scope>NUCLEOTIDE SEQUENCE</scope>
    <source>
        <strain evidence="2">CBS 506.95</strain>
    </source>
</reference>
<dbReference type="AlphaFoldDB" id="A0A9P6E8P9"/>
<sequence>MDQLPHVGIPSRGLAVLLSVGTVIVETIEDFPMGRPPFVGKSSRLRMSQKPEDITKILTSTKPEKIYLVFECFTNSQRFT</sequence>
<evidence type="ECO:0000313" key="2">
    <source>
        <dbReference type="EMBL" id="KAF9524502.1"/>
    </source>
</evidence>
<name>A0A9P6E8P9_9AGAR</name>
<keyword evidence="3" id="KW-1185">Reference proteome</keyword>
<gene>
    <name evidence="2" type="ORF">CPB83DRAFT_861264</name>
    <name evidence="1" type="ORF">CPB83DRAFT_863279</name>
</gene>